<protein>
    <submittedName>
        <fullName evidence="1">Uncharacterized protein</fullName>
    </submittedName>
</protein>
<sequence>MPRLIRTQTATPRLLHSKSLGERLARVHCKPTHPSLSLPTCIHRPVSAHSKWRGVMDIRKGSIASLPLHAIPKLTGFQIHARFWRGVVGFCAACRTRKSPS</sequence>
<keyword evidence="2" id="KW-1185">Reference proteome</keyword>
<dbReference type="AlphaFoldDB" id="A0A4Y2D0T2"/>
<accession>A0A4Y2D0T2</accession>
<dbReference type="Proteomes" id="UP000499080">
    <property type="component" value="Unassembled WGS sequence"/>
</dbReference>
<reference evidence="1 2" key="1">
    <citation type="journal article" date="2019" name="Sci. Rep.">
        <title>Orb-weaving spider Araneus ventricosus genome elucidates the spidroin gene catalogue.</title>
        <authorList>
            <person name="Kono N."/>
            <person name="Nakamura H."/>
            <person name="Ohtoshi R."/>
            <person name="Moran D.A.P."/>
            <person name="Shinohara A."/>
            <person name="Yoshida Y."/>
            <person name="Fujiwara M."/>
            <person name="Mori M."/>
            <person name="Tomita M."/>
            <person name="Arakawa K."/>
        </authorList>
    </citation>
    <scope>NUCLEOTIDE SEQUENCE [LARGE SCALE GENOMIC DNA]</scope>
</reference>
<name>A0A4Y2D0T2_ARAVE</name>
<proteinExistence type="predicted"/>
<organism evidence="1 2">
    <name type="scientific">Araneus ventricosus</name>
    <name type="common">Orbweaver spider</name>
    <name type="synonym">Epeira ventricosa</name>
    <dbReference type="NCBI Taxonomy" id="182803"/>
    <lineage>
        <taxon>Eukaryota</taxon>
        <taxon>Metazoa</taxon>
        <taxon>Ecdysozoa</taxon>
        <taxon>Arthropoda</taxon>
        <taxon>Chelicerata</taxon>
        <taxon>Arachnida</taxon>
        <taxon>Araneae</taxon>
        <taxon>Araneomorphae</taxon>
        <taxon>Entelegynae</taxon>
        <taxon>Araneoidea</taxon>
        <taxon>Araneidae</taxon>
        <taxon>Araneus</taxon>
    </lineage>
</organism>
<gene>
    <name evidence="1" type="ORF">AVEN_50021_1</name>
</gene>
<comment type="caution">
    <text evidence="1">The sequence shown here is derived from an EMBL/GenBank/DDBJ whole genome shotgun (WGS) entry which is preliminary data.</text>
</comment>
<evidence type="ECO:0000313" key="1">
    <source>
        <dbReference type="EMBL" id="GBM10310.1"/>
    </source>
</evidence>
<evidence type="ECO:0000313" key="2">
    <source>
        <dbReference type="Proteomes" id="UP000499080"/>
    </source>
</evidence>
<dbReference type="EMBL" id="BGPR01000283">
    <property type="protein sequence ID" value="GBM10310.1"/>
    <property type="molecule type" value="Genomic_DNA"/>
</dbReference>